<dbReference type="EMBL" id="KZ826068">
    <property type="protein sequence ID" value="PYH88755.1"/>
    <property type="molecule type" value="Genomic_DNA"/>
</dbReference>
<dbReference type="AlphaFoldDB" id="A0A319CU36"/>
<dbReference type="Gene3D" id="3.40.50.720">
    <property type="entry name" value="NAD(P)-binding Rossmann-like Domain"/>
    <property type="match status" value="2"/>
</dbReference>
<dbReference type="SUPFAM" id="SSF51735">
    <property type="entry name" value="NAD(P)-binding Rossmann-fold domains"/>
    <property type="match status" value="1"/>
</dbReference>
<sequence>VYAASKTEGERQAWRWIEENKPGFGFNAVLPCFNVKWYVDVEDVARLCIISLLDRSVQSERIFAFGGPAHWEDTIPFLRKLRPENSRIPDAPVGLPRDKTVIHGRGRAEGLLRGFYGREGFTGVQESLRVGVEGME</sequence>
<name>A0A319CU36_9EURO</name>
<evidence type="ECO:0000313" key="1">
    <source>
        <dbReference type="EMBL" id="PYH88755.1"/>
    </source>
</evidence>
<reference evidence="1 2" key="1">
    <citation type="submission" date="2018-02" db="EMBL/GenBank/DDBJ databases">
        <title>The genomes of Aspergillus section Nigri reveals drivers in fungal speciation.</title>
        <authorList>
            <consortium name="DOE Joint Genome Institute"/>
            <person name="Vesth T.C."/>
            <person name="Nybo J."/>
            <person name="Theobald S."/>
            <person name="Brandl J."/>
            <person name="Frisvad J.C."/>
            <person name="Nielsen K.F."/>
            <person name="Lyhne E.K."/>
            <person name="Kogle M.E."/>
            <person name="Kuo A."/>
            <person name="Riley R."/>
            <person name="Clum A."/>
            <person name="Nolan M."/>
            <person name="Lipzen A."/>
            <person name="Salamov A."/>
            <person name="Henrissat B."/>
            <person name="Wiebenga A."/>
            <person name="De vries R.P."/>
            <person name="Grigoriev I.V."/>
            <person name="Mortensen U.H."/>
            <person name="Andersen M.R."/>
            <person name="Baker S.E."/>
        </authorList>
    </citation>
    <scope>NUCLEOTIDE SEQUENCE [LARGE SCALE GENOMIC DNA]</scope>
    <source>
        <strain evidence="1 2">CBS 707.79</strain>
    </source>
</reference>
<evidence type="ECO:0008006" key="3">
    <source>
        <dbReference type="Google" id="ProtNLM"/>
    </source>
</evidence>
<dbReference type="Proteomes" id="UP000247810">
    <property type="component" value="Unassembled WGS sequence"/>
</dbReference>
<dbReference type="InterPro" id="IPR036291">
    <property type="entry name" value="NAD(P)-bd_dom_sf"/>
</dbReference>
<organism evidence="1 2">
    <name type="scientific">Aspergillus ellipticus CBS 707.79</name>
    <dbReference type="NCBI Taxonomy" id="1448320"/>
    <lineage>
        <taxon>Eukaryota</taxon>
        <taxon>Fungi</taxon>
        <taxon>Dikarya</taxon>
        <taxon>Ascomycota</taxon>
        <taxon>Pezizomycotina</taxon>
        <taxon>Eurotiomycetes</taxon>
        <taxon>Eurotiomycetidae</taxon>
        <taxon>Eurotiales</taxon>
        <taxon>Aspergillaceae</taxon>
        <taxon>Aspergillus</taxon>
        <taxon>Aspergillus subgen. Circumdati</taxon>
    </lineage>
</organism>
<dbReference type="STRING" id="1448320.A0A319CU36"/>
<protein>
    <recommendedName>
        <fullName evidence="3">NAD(P)-binding protein</fullName>
    </recommendedName>
</protein>
<keyword evidence="2" id="KW-1185">Reference proteome</keyword>
<gene>
    <name evidence="1" type="ORF">BO71DRAFT_338163</name>
</gene>
<evidence type="ECO:0000313" key="2">
    <source>
        <dbReference type="Proteomes" id="UP000247810"/>
    </source>
</evidence>
<accession>A0A319CU36</accession>
<dbReference type="OrthoDB" id="2735536at2759"/>
<dbReference type="VEuPathDB" id="FungiDB:BO71DRAFT_338163"/>
<feature type="non-terminal residue" evidence="1">
    <location>
        <position position="1"/>
    </location>
</feature>
<proteinExistence type="predicted"/>